<organism evidence="2 3">
    <name type="scientific">Aspergillus glaucus CBS 516.65</name>
    <dbReference type="NCBI Taxonomy" id="1160497"/>
    <lineage>
        <taxon>Eukaryota</taxon>
        <taxon>Fungi</taxon>
        <taxon>Dikarya</taxon>
        <taxon>Ascomycota</taxon>
        <taxon>Pezizomycotina</taxon>
        <taxon>Eurotiomycetes</taxon>
        <taxon>Eurotiomycetidae</taxon>
        <taxon>Eurotiales</taxon>
        <taxon>Aspergillaceae</taxon>
        <taxon>Aspergillus</taxon>
        <taxon>Aspergillus subgen. Aspergillus</taxon>
    </lineage>
</organism>
<dbReference type="RefSeq" id="XP_022399335.1">
    <property type="nucleotide sequence ID" value="XM_022546864.1"/>
</dbReference>
<evidence type="ECO:0000313" key="2">
    <source>
        <dbReference type="EMBL" id="OJJ82637.1"/>
    </source>
</evidence>
<proteinExistence type="predicted"/>
<evidence type="ECO:0000313" key="3">
    <source>
        <dbReference type="Proteomes" id="UP000184300"/>
    </source>
</evidence>
<feature type="transmembrane region" description="Helical" evidence="1">
    <location>
        <begin position="6"/>
        <end position="37"/>
    </location>
</feature>
<keyword evidence="1" id="KW-1133">Transmembrane helix</keyword>
<keyword evidence="1" id="KW-0812">Transmembrane</keyword>
<protein>
    <submittedName>
        <fullName evidence="2">Uncharacterized protein</fullName>
    </submittedName>
</protein>
<dbReference type="EMBL" id="KV878901">
    <property type="protein sequence ID" value="OJJ82637.1"/>
    <property type="molecule type" value="Genomic_DNA"/>
</dbReference>
<dbReference type="AlphaFoldDB" id="A0A1L9VFC2"/>
<dbReference type="Proteomes" id="UP000184300">
    <property type="component" value="Unassembled WGS sequence"/>
</dbReference>
<keyword evidence="3" id="KW-1185">Reference proteome</keyword>
<reference evidence="3" key="1">
    <citation type="journal article" date="2017" name="Genome Biol.">
        <title>Comparative genomics reveals high biological diversity and specific adaptations in the industrially and medically important fungal genus Aspergillus.</title>
        <authorList>
            <person name="de Vries R.P."/>
            <person name="Riley R."/>
            <person name="Wiebenga A."/>
            <person name="Aguilar-Osorio G."/>
            <person name="Amillis S."/>
            <person name="Uchima C.A."/>
            <person name="Anderluh G."/>
            <person name="Asadollahi M."/>
            <person name="Askin M."/>
            <person name="Barry K."/>
            <person name="Battaglia E."/>
            <person name="Bayram O."/>
            <person name="Benocci T."/>
            <person name="Braus-Stromeyer S.A."/>
            <person name="Caldana C."/>
            <person name="Canovas D."/>
            <person name="Cerqueira G.C."/>
            <person name="Chen F."/>
            <person name="Chen W."/>
            <person name="Choi C."/>
            <person name="Clum A."/>
            <person name="Dos Santos R.A."/>
            <person name="Damasio A.R."/>
            <person name="Diallinas G."/>
            <person name="Emri T."/>
            <person name="Fekete E."/>
            <person name="Flipphi M."/>
            <person name="Freyberg S."/>
            <person name="Gallo A."/>
            <person name="Gournas C."/>
            <person name="Habgood R."/>
            <person name="Hainaut M."/>
            <person name="Harispe M.L."/>
            <person name="Henrissat B."/>
            <person name="Hilden K.S."/>
            <person name="Hope R."/>
            <person name="Hossain A."/>
            <person name="Karabika E."/>
            <person name="Karaffa L."/>
            <person name="Karanyi Z."/>
            <person name="Krasevec N."/>
            <person name="Kuo A."/>
            <person name="Kusch H."/>
            <person name="LaButti K."/>
            <person name="Lagendijk E.L."/>
            <person name="Lapidus A."/>
            <person name="Levasseur A."/>
            <person name="Lindquist E."/>
            <person name="Lipzen A."/>
            <person name="Logrieco A.F."/>
            <person name="MacCabe A."/>
            <person name="Maekelae M.R."/>
            <person name="Malavazi I."/>
            <person name="Melin P."/>
            <person name="Meyer V."/>
            <person name="Mielnichuk N."/>
            <person name="Miskei M."/>
            <person name="Molnar A.P."/>
            <person name="Mule G."/>
            <person name="Ngan C.Y."/>
            <person name="Orejas M."/>
            <person name="Orosz E."/>
            <person name="Ouedraogo J.P."/>
            <person name="Overkamp K.M."/>
            <person name="Park H.-S."/>
            <person name="Perrone G."/>
            <person name="Piumi F."/>
            <person name="Punt P.J."/>
            <person name="Ram A.F."/>
            <person name="Ramon A."/>
            <person name="Rauscher S."/>
            <person name="Record E."/>
            <person name="Riano-Pachon D.M."/>
            <person name="Robert V."/>
            <person name="Roehrig J."/>
            <person name="Ruller R."/>
            <person name="Salamov A."/>
            <person name="Salih N.S."/>
            <person name="Samson R.A."/>
            <person name="Sandor E."/>
            <person name="Sanguinetti M."/>
            <person name="Schuetze T."/>
            <person name="Sepcic K."/>
            <person name="Shelest E."/>
            <person name="Sherlock G."/>
            <person name="Sophianopoulou V."/>
            <person name="Squina F.M."/>
            <person name="Sun H."/>
            <person name="Susca A."/>
            <person name="Todd R.B."/>
            <person name="Tsang A."/>
            <person name="Unkles S.E."/>
            <person name="van de Wiele N."/>
            <person name="van Rossen-Uffink D."/>
            <person name="Oliveira J.V."/>
            <person name="Vesth T.C."/>
            <person name="Visser J."/>
            <person name="Yu J.-H."/>
            <person name="Zhou M."/>
            <person name="Andersen M.R."/>
            <person name="Archer D.B."/>
            <person name="Baker S.E."/>
            <person name="Benoit I."/>
            <person name="Brakhage A.A."/>
            <person name="Braus G.H."/>
            <person name="Fischer R."/>
            <person name="Frisvad J.C."/>
            <person name="Goldman G.H."/>
            <person name="Houbraken J."/>
            <person name="Oakley B."/>
            <person name="Pocsi I."/>
            <person name="Scazzocchio C."/>
            <person name="Seiboth B."/>
            <person name="vanKuyk P.A."/>
            <person name="Wortman J."/>
            <person name="Dyer P.S."/>
            <person name="Grigoriev I.V."/>
        </authorList>
    </citation>
    <scope>NUCLEOTIDE SEQUENCE [LARGE SCALE GENOMIC DNA]</scope>
    <source>
        <strain evidence="3">CBS 516.65</strain>
    </source>
</reference>
<keyword evidence="1" id="KW-0472">Membrane</keyword>
<evidence type="ECO:0000256" key="1">
    <source>
        <dbReference type="SAM" id="Phobius"/>
    </source>
</evidence>
<sequence length="59" mass="6684">MKISPLTFSCVCFTSLFIVSYGAFVMCEFAFLSLFLIRMSALESLYAKCPIGFPIEWRG</sequence>
<dbReference type="VEuPathDB" id="FungiDB:ASPGLDRAFT_482720"/>
<dbReference type="GeneID" id="34463125"/>
<gene>
    <name evidence="2" type="ORF">ASPGLDRAFT_482720</name>
</gene>
<name>A0A1L9VFC2_ASPGL</name>
<accession>A0A1L9VFC2</accession>